<protein>
    <submittedName>
        <fullName evidence="9">MFS transporter</fullName>
    </submittedName>
</protein>
<evidence type="ECO:0000256" key="3">
    <source>
        <dbReference type="ARBA" id="ARBA00022989"/>
    </source>
</evidence>
<feature type="transmembrane region" description="Helical" evidence="7">
    <location>
        <begin position="88"/>
        <end position="109"/>
    </location>
</feature>
<proteinExistence type="predicted"/>
<dbReference type="Pfam" id="PF07690">
    <property type="entry name" value="MFS_1"/>
    <property type="match status" value="2"/>
</dbReference>
<evidence type="ECO:0000256" key="7">
    <source>
        <dbReference type="SAM" id="Phobius"/>
    </source>
</evidence>
<feature type="compositionally biased region" description="Low complexity" evidence="6">
    <location>
        <begin position="11"/>
        <end position="41"/>
    </location>
</feature>
<evidence type="ECO:0000256" key="1">
    <source>
        <dbReference type="ARBA" id="ARBA00004651"/>
    </source>
</evidence>
<gene>
    <name evidence="9" type="ORF">K9S39_15005</name>
</gene>
<feature type="transmembrane region" description="Helical" evidence="7">
    <location>
        <begin position="344"/>
        <end position="362"/>
    </location>
</feature>
<feature type="transmembrane region" description="Helical" evidence="7">
    <location>
        <begin position="238"/>
        <end position="260"/>
    </location>
</feature>
<feature type="transmembrane region" description="Helical" evidence="7">
    <location>
        <begin position="308"/>
        <end position="332"/>
    </location>
</feature>
<dbReference type="Proteomes" id="UP000830115">
    <property type="component" value="Chromosome"/>
</dbReference>
<evidence type="ECO:0000256" key="4">
    <source>
        <dbReference type="ARBA" id="ARBA00023136"/>
    </source>
</evidence>
<dbReference type="EMBL" id="CP086322">
    <property type="protein sequence ID" value="UQA92971.1"/>
    <property type="molecule type" value="Genomic_DNA"/>
</dbReference>
<feature type="transmembrane region" description="Helical" evidence="7">
    <location>
        <begin position="470"/>
        <end position="491"/>
    </location>
</feature>
<evidence type="ECO:0000256" key="2">
    <source>
        <dbReference type="ARBA" id="ARBA00022692"/>
    </source>
</evidence>
<evidence type="ECO:0000313" key="10">
    <source>
        <dbReference type="Proteomes" id="UP000830115"/>
    </source>
</evidence>
<dbReference type="Gene3D" id="1.20.1250.20">
    <property type="entry name" value="MFS general substrate transporter like domains"/>
    <property type="match status" value="1"/>
</dbReference>
<accession>A0ABY4M9B6</accession>
<feature type="transmembrane region" description="Helical" evidence="7">
    <location>
        <begin position="121"/>
        <end position="140"/>
    </location>
</feature>
<evidence type="ECO:0000256" key="6">
    <source>
        <dbReference type="SAM" id="MobiDB-lite"/>
    </source>
</evidence>
<dbReference type="RefSeq" id="WP_248863825.1">
    <property type="nucleotide sequence ID" value="NZ_CP086322.1"/>
</dbReference>
<comment type="subcellular location">
    <subcellularLocation>
        <location evidence="1">Cell membrane</location>
        <topology evidence="1">Multi-pass membrane protein</topology>
    </subcellularLocation>
</comment>
<dbReference type="InterPro" id="IPR020846">
    <property type="entry name" value="MFS_dom"/>
</dbReference>
<evidence type="ECO:0000313" key="9">
    <source>
        <dbReference type="EMBL" id="UQA92971.1"/>
    </source>
</evidence>
<feature type="transmembrane region" description="Helical" evidence="7">
    <location>
        <begin position="146"/>
        <end position="168"/>
    </location>
</feature>
<feature type="transmembrane region" description="Helical" evidence="7">
    <location>
        <begin position="266"/>
        <end position="287"/>
    </location>
</feature>
<sequence length="495" mass="50262">MITETAETVDPEIAAPETATPEAADPQTAAPKTATPKATAPSVAPRSRQPRSGSQLLVLALGFVMASLDTGIMNVASHDLRARLGLTMSGLTWVVEGYVLAFAALLLLAGSLAKRFGARRIYLIGLAVFTAASLLGAVAPNGSVLVAARFAQGVGAALFMPSSLSLLMNAFPEPGRRAKVLGIWSAIVSTSVGLAPTIGGLLVGTLGWRSIFLVNLPLGIVGLLLTRRVVAAVPARGTTLGGAGHGLGMLALGSLSYALIEGPDAGWASPWVLGAFAVMVAAAAGFVRRERGTRTPVLPVSLFSDSRFSAANVVGFLFNFAFYGALFVLGLFLQTARGADPVTAGLQMLPAVLVIPFGNVLYARIGPRIGNRTALTASLALSGLGYLVLFFLLSPDLPYGVLAVLLAVTNIGSGVSSPAMTGVLMEAAGREHADIGSATLNANRQIGSLVGIAGMGAVLTGAGGGHQGTAYAFALTAAALAVAAAVGWRGVRGRA</sequence>
<feature type="transmembrane region" description="Helical" evidence="7">
    <location>
        <begin position="374"/>
        <end position="393"/>
    </location>
</feature>
<feature type="transmembrane region" description="Helical" evidence="7">
    <location>
        <begin position="56"/>
        <end position="76"/>
    </location>
</feature>
<evidence type="ECO:0000259" key="8">
    <source>
        <dbReference type="PROSITE" id="PS50850"/>
    </source>
</evidence>
<keyword evidence="3 7" id="KW-1133">Transmembrane helix</keyword>
<keyword evidence="2 7" id="KW-0812">Transmembrane</keyword>
<evidence type="ECO:0000256" key="5">
    <source>
        <dbReference type="ARBA" id="ARBA00023251"/>
    </source>
</evidence>
<feature type="domain" description="Major facilitator superfamily (MFS) profile" evidence="8">
    <location>
        <begin position="55"/>
        <end position="495"/>
    </location>
</feature>
<reference evidence="9" key="1">
    <citation type="submission" date="2021-10" db="EMBL/GenBank/DDBJ databases">
        <title>Streptomyces nigrumlapis sp.nov.,an antimicrobial producing actinobacterium isolated from Black Gobi rocks.</title>
        <authorList>
            <person name="Wen Y."/>
            <person name="Zhang W."/>
            <person name="Liu X.G."/>
        </authorList>
    </citation>
    <scope>NUCLEOTIDE SEQUENCE</scope>
    <source>
        <strain evidence="9">ST13-2-2</strain>
    </source>
</reference>
<keyword evidence="10" id="KW-1185">Reference proteome</keyword>
<dbReference type="InterPro" id="IPR036259">
    <property type="entry name" value="MFS_trans_sf"/>
</dbReference>
<dbReference type="PROSITE" id="PS50850">
    <property type="entry name" value="MFS"/>
    <property type="match status" value="1"/>
</dbReference>
<organism evidence="9 10">
    <name type="scientific">Streptomyces halobius</name>
    <dbReference type="NCBI Taxonomy" id="2879846"/>
    <lineage>
        <taxon>Bacteria</taxon>
        <taxon>Bacillati</taxon>
        <taxon>Actinomycetota</taxon>
        <taxon>Actinomycetes</taxon>
        <taxon>Kitasatosporales</taxon>
        <taxon>Streptomycetaceae</taxon>
        <taxon>Streptomyces</taxon>
    </lineage>
</organism>
<dbReference type="PANTHER" id="PTHR42718">
    <property type="entry name" value="MAJOR FACILITATOR SUPERFAMILY MULTIDRUG TRANSPORTER MFSC"/>
    <property type="match status" value="1"/>
</dbReference>
<feature type="transmembrane region" description="Helical" evidence="7">
    <location>
        <begin position="180"/>
        <end position="202"/>
    </location>
</feature>
<dbReference type="SUPFAM" id="SSF103473">
    <property type="entry name" value="MFS general substrate transporter"/>
    <property type="match status" value="2"/>
</dbReference>
<name>A0ABY4M9B6_9ACTN</name>
<feature type="region of interest" description="Disordered" evidence="6">
    <location>
        <begin position="1"/>
        <end position="49"/>
    </location>
</feature>
<dbReference type="CDD" id="cd17321">
    <property type="entry name" value="MFS_MMR_MDR_like"/>
    <property type="match status" value="1"/>
</dbReference>
<keyword evidence="5" id="KW-0046">Antibiotic resistance</keyword>
<feature type="transmembrane region" description="Helical" evidence="7">
    <location>
        <begin position="399"/>
        <end position="425"/>
    </location>
</feature>
<dbReference type="Gene3D" id="1.20.1720.10">
    <property type="entry name" value="Multidrug resistance protein D"/>
    <property type="match status" value="1"/>
</dbReference>
<feature type="transmembrane region" description="Helical" evidence="7">
    <location>
        <begin position="446"/>
        <end position="464"/>
    </location>
</feature>
<feature type="transmembrane region" description="Helical" evidence="7">
    <location>
        <begin position="208"/>
        <end position="226"/>
    </location>
</feature>
<keyword evidence="4 7" id="KW-0472">Membrane</keyword>
<dbReference type="PANTHER" id="PTHR42718:SF40">
    <property type="entry name" value="METHYLENOMYCIN A RESISTANCE PROTEIN"/>
    <property type="match status" value="1"/>
</dbReference>
<dbReference type="InterPro" id="IPR011701">
    <property type="entry name" value="MFS"/>
</dbReference>